<reference evidence="2" key="1">
    <citation type="journal article" date="2020" name="Nature">
        <title>Giant virus diversity and host interactions through global metagenomics.</title>
        <authorList>
            <person name="Schulz F."/>
            <person name="Roux S."/>
            <person name="Paez-Espino D."/>
            <person name="Jungbluth S."/>
            <person name="Walsh D.A."/>
            <person name="Denef V.J."/>
            <person name="McMahon K.D."/>
            <person name="Konstantinidis K.T."/>
            <person name="Eloe-Fadrosh E.A."/>
            <person name="Kyrpides N.C."/>
            <person name="Woyke T."/>
        </authorList>
    </citation>
    <scope>NUCLEOTIDE SEQUENCE</scope>
    <source>
        <strain evidence="2">GVMAG-M-3300009155-48</strain>
    </source>
</reference>
<feature type="compositionally biased region" description="Basic and acidic residues" evidence="1">
    <location>
        <begin position="306"/>
        <end position="322"/>
    </location>
</feature>
<feature type="compositionally biased region" description="Basic and acidic residues" evidence="1">
    <location>
        <begin position="332"/>
        <end position="348"/>
    </location>
</feature>
<name>A0A6C0EQR2_9ZZZZ</name>
<evidence type="ECO:0000313" key="2">
    <source>
        <dbReference type="EMBL" id="QHT31516.1"/>
    </source>
</evidence>
<feature type="region of interest" description="Disordered" evidence="1">
    <location>
        <begin position="303"/>
        <end position="324"/>
    </location>
</feature>
<feature type="region of interest" description="Disordered" evidence="1">
    <location>
        <begin position="329"/>
        <end position="348"/>
    </location>
</feature>
<accession>A0A6C0EQR2</accession>
<organism evidence="2">
    <name type="scientific">viral metagenome</name>
    <dbReference type="NCBI Taxonomy" id="1070528"/>
    <lineage>
        <taxon>unclassified sequences</taxon>
        <taxon>metagenomes</taxon>
        <taxon>organismal metagenomes</taxon>
    </lineage>
</organism>
<dbReference type="AlphaFoldDB" id="A0A6C0EQR2"/>
<sequence>MPPRILQFEFIQYLILNIIGHDVIHDYGNADSDRWKGVQQVLQSFYNRSVVGGTNSITNSITKSITEPTSQKSSLILHISREKSELTSTMRQTKDKLDDYNIIPCLERFIDDIENEIIMYFFHIYLISMKYQENKKNNIETGNNIEKITVADYIDSIKNIPVMFLVPNSKDIIQIYSDISDLFCMYFESINSIKNRRNSTDSRRSRNTNYINKRFRKINTIDMQINKISELDFLMKELHKFFKNEEYKSYIKTVLYSYTIITITNTGKRKTDIFLQQTTSDNVNNDNKKRRKVFLKNSRKIMRTGSDPEKKRETYSNRDKSNISRKIMRTGSDPEKKRETYSNRDKSNISRKIMRTGSDHEKKRKTYSNRSKHISGKSLYHGGIMKEKLSENDSIQLTENIKIYIETPEFKNEKQIMIDSYKRMITIDNNMSNSVEENKEELRNGLNFMNSELNKNRIIYNEMRMTMITNLTEKYKLYNADKYARTLHQMRIISEKIPKNFDVESDISKVIDSSLKTPEKIAKQKREKDEAKMKQIADDILALESGKLTTEDKTLVSKFMRLIARMGLILTNTVTRSKNNNNEWDHKLNPIAGTPDPTLEMEIHSLLKIANFQNIESLIKNKDIDTVLINHYIDKYEYKTGEQLEENLNCRSDKKYIINNAAPVGSLKKYAFCPYTSIIDGMSACSWKTAKIDGIEYGDMDFKITDSLNNESSLYYNGFLNIIPNDNNYDGNYPTIVDVGFNVNFPRFGRVEGKKQVNMKNVDVLDAAVVLRNTLLTILLSIPNLNYDNVWGDIYNRLEEYINDPLDATNTKQIKIYALIYREILFKGVGDLFQEINAVAKHGGYTTYFCDQDIYEYPKNGNEIRCFLANDRPSGTRFIYMLLNGKPEQINTKAFGGYYGVSGEKDVLVKHSSNKKICSRQ</sequence>
<protein>
    <submittedName>
        <fullName evidence="2">Uncharacterized protein</fullName>
    </submittedName>
</protein>
<evidence type="ECO:0000256" key="1">
    <source>
        <dbReference type="SAM" id="MobiDB-lite"/>
    </source>
</evidence>
<dbReference type="EMBL" id="MN738924">
    <property type="protein sequence ID" value="QHT31516.1"/>
    <property type="molecule type" value="Genomic_DNA"/>
</dbReference>
<proteinExistence type="predicted"/>